<name>A0ABC8ARI5_9NOCA</name>
<evidence type="ECO:0000259" key="2">
    <source>
        <dbReference type="Pfam" id="PF07859"/>
    </source>
</evidence>
<dbReference type="Proteomes" id="UP000037179">
    <property type="component" value="Unassembled WGS sequence"/>
</dbReference>
<organism evidence="3 6">
    <name type="scientific">Nocardia seriolae</name>
    <dbReference type="NCBI Taxonomy" id="37332"/>
    <lineage>
        <taxon>Bacteria</taxon>
        <taxon>Bacillati</taxon>
        <taxon>Actinomycetota</taxon>
        <taxon>Actinomycetes</taxon>
        <taxon>Mycobacteriales</taxon>
        <taxon>Nocardiaceae</taxon>
        <taxon>Nocardia</taxon>
    </lineage>
</organism>
<evidence type="ECO:0000313" key="3">
    <source>
        <dbReference type="EMBL" id="APA96840.1"/>
    </source>
</evidence>
<keyword evidence="1" id="KW-0378">Hydrolase</keyword>
<dbReference type="InterPro" id="IPR029058">
    <property type="entry name" value="AB_hydrolase_fold"/>
</dbReference>
<accession>A0ABC8ARI5</accession>
<keyword evidence="3" id="KW-0560">Oxidoreductase</keyword>
<keyword evidence="5" id="KW-1185">Reference proteome</keyword>
<dbReference type="InterPro" id="IPR013094">
    <property type="entry name" value="AB_hydrolase_3"/>
</dbReference>
<dbReference type="EMBL" id="CP017839">
    <property type="protein sequence ID" value="APA96840.1"/>
    <property type="molecule type" value="Genomic_DNA"/>
</dbReference>
<evidence type="ECO:0000313" key="4">
    <source>
        <dbReference type="EMBL" id="GAP30648.1"/>
    </source>
</evidence>
<evidence type="ECO:0000313" key="6">
    <source>
        <dbReference type="Proteomes" id="UP000180166"/>
    </source>
</evidence>
<dbReference type="EC" id="1.14.13.1" evidence="3"/>
<dbReference type="PANTHER" id="PTHR48081">
    <property type="entry name" value="AB HYDROLASE SUPERFAMILY PROTEIN C4A8.06C"/>
    <property type="match status" value="1"/>
</dbReference>
<dbReference type="GeneID" id="93369538"/>
<gene>
    <name evidence="3" type="ORF">NS506_02780</name>
    <name evidence="4" type="ORF">NSK11_contig00090-0013</name>
</gene>
<reference evidence="5" key="1">
    <citation type="submission" date="2015-07" db="EMBL/GenBank/DDBJ databases">
        <title>Nocardia seriolae U-1 whole genome shotgun sequence.</title>
        <authorList>
            <person name="Imajoh M."/>
            <person name="Fukumoto Y."/>
            <person name="Sukeda M."/>
            <person name="Yamane J."/>
            <person name="Yamasaki K."/>
            <person name="Shimizu M."/>
            <person name="Ohnishi K."/>
            <person name="Oshima S."/>
        </authorList>
    </citation>
    <scope>NUCLEOTIDE SEQUENCE [LARGE SCALE GENOMIC DNA]</scope>
    <source>
        <strain evidence="5">U-1</strain>
    </source>
</reference>
<dbReference type="EMBL" id="BBYQ01000090">
    <property type="protein sequence ID" value="GAP30648.1"/>
    <property type="molecule type" value="Genomic_DNA"/>
</dbReference>
<reference evidence="4 5" key="2">
    <citation type="journal article" date="2016" name="Genome Announc.">
        <title>Draft Genome Sequence of Erythromycin- and Oxytetracycline-Sensitive Nocardia seriolae Strain U-1 (NBRC 110359).</title>
        <authorList>
            <person name="Imajoh M."/>
            <person name="Sukeda M."/>
            <person name="Shimizu M."/>
            <person name="Yamane J."/>
            <person name="Ohnishi K."/>
            <person name="Oshima S."/>
        </authorList>
    </citation>
    <scope>NUCLEOTIDE SEQUENCE [LARGE SCALE GENOMIC DNA]</scope>
    <source>
        <strain evidence="4 5">U-1</strain>
    </source>
</reference>
<dbReference type="SUPFAM" id="SSF53474">
    <property type="entry name" value="alpha/beta-Hydrolases"/>
    <property type="match status" value="1"/>
</dbReference>
<dbReference type="Pfam" id="PF07859">
    <property type="entry name" value="Abhydrolase_3"/>
    <property type="match status" value="1"/>
</dbReference>
<dbReference type="Gene3D" id="3.40.50.1820">
    <property type="entry name" value="alpha/beta hydrolase"/>
    <property type="match status" value="1"/>
</dbReference>
<evidence type="ECO:0000256" key="1">
    <source>
        <dbReference type="ARBA" id="ARBA00022801"/>
    </source>
</evidence>
<dbReference type="AlphaFoldDB" id="A0ABC8ARI5"/>
<feature type="domain" description="Alpha/beta hydrolase fold-3" evidence="2">
    <location>
        <begin position="77"/>
        <end position="268"/>
    </location>
</feature>
<reference evidence="3 6" key="3">
    <citation type="submission" date="2016-10" db="EMBL/GenBank/DDBJ databases">
        <title>Genome sequence of Nocardia seriolae strain EM150506, isolated from Anguila japonica.</title>
        <authorList>
            <person name="Han H.-J."/>
        </authorList>
    </citation>
    <scope>NUCLEOTIDE SEQUENCE [LARGE SCALE GENOMIC DNA]</scope>
    <source>
        <strain evidence="3 6">EM150506</strain>
    </source>
</reference>
<dbReference type="RefSeq" id="WP_082062678.1">
    <property type="nucleotide sequence ID" value="NZ_AP028459.1"/>
</dbReference>
<proteinExistence type="predicted"/>
<dbReference type="PANTHER" id="PTHR48081:SF8">
    <property type="entry name" value="ALPHA_BETA HYDROLASE FOLD-3 DOMAIN-CONTAINING PROTEIN-RELATED"/>
    <property type="match status" value="1"/>
</dbReference>
<dbReference type="KEGG" id="nsr:NS506_02780"/>
<sequence>MPSIRACLLIHAMRLLRVRRALDGPERIRRTIAADRRKGPAPLPPQLRERLCVGEEVYDGRKVHTLAPRAGQPTRQLLYLHGGGWARPIADPHWELIAKLVDLLDCSITVPMYPLSPERTARDTHAWLLSLYADRASAPDLTLMGDSSGGNLALSLAMRARDHGLPKPSRLVLLSPALDATVTDPAIDALDRLDPIVPARGLRTLTRMFAGGIDLRDPLVSPLFGTLDGLPPIALFTGTREILNADAHRLRTKAAADGCPLNWHEYPACRTSGPCSRSPKPSALGEIAAFVTGVPAPSRGV</sequence>
<protein>
    <submittedName>
        <fullName evidence="4">Esterase</fullName>
    </submittedName>
    <submittedName>
        <fullName evidence="3">Salicylate 1-monooxygenase</fullName>
        <ecNumber evidence="3">1.14.13.1</ecNumber>
    </submittedName>
</protein>
<dbReference type="InterPro" id="IPR050300">
    <property type="entry name" value="GDXG_lipolytic_enzyme"/>
</dbReference>
<dbReference type="GO" id="GO:0018658">
    <property type="term" value="F:salicylate 1-monooxygenase activity"/>
    <property type="evidence" value="ECO:0007669"/>
    <property type="project" value="UniProtKB-EC"/>
</dbReference>
<dbReference type="GO" id="GO:0016787">
    <property type="term" value="F:hydrolase activity"/>
    <property type="evidence" value="ECO:0007669"/>
    <property type="project" value="UniProtKB-KW"/>
</dbReference>
<dbReference type="Proteomes" id="UP000180166">
    <property type="component" value="Chromosome"/>
</dbReference>
<evidence type="ECO:0000313" key="5">
    <source>
        <dbReference type="Proteomes" id="UP000037179"/>
    </source>
</evidence>